<dbReference type="Gene3D" id="1.10.10.10">
    <property type="entry name" value="Winged helix-like DNA-binding domain superfamily/Winged helix DNA-binding domain"/>
    <property type="match status" value="1"/>
</dbReference>
<name>A0A2D0N4N4_FLAN2</name>
<dbReference type="AlphaFoldDB" id="A0A2D0N4N4"/>
<dbReference type="SMART" id="SM00418">
    <property type="entry name" value="HTH_ARSR"/>
    <property type="match status" value="1"/>
</dbReference>
<dbReference type="InterPro" id="IPR011991">
    <property type="entry name" value="ArsR-like_HTH"/>
</dbReference>
<evidence type="ECO:0000259" key="4">
    <source>
        <dbReference type="PROSITE" id="PS50987"/>
    </source>
</evidence>
<keyword evidence="6" id="KW-1185">Reference proteome</keyword>
<accession>A0A2D0N4N4</accession>
<dbReference type="SUPFAM" id="SSF46785">
    <property type="entry name" value="Winged helix' DNA-binding domain"/>
    <property type="match status" value="1"/>
</dbReference>
<dbReference type="InterPro" id="IPR036388">
    <property type="entry name" value="WH-like_DNA-bd_sf"/>
</dbReference>
<evidence type="ECO:0000313" key="6">
    <source>
        <dbReference type="Proteomes" id="UP000223913"/>
    </source>
</evidence>
<dbReference type="InterPro" id="IPR036390">
    <property type="entry name" value="WH_DNA-bd_sf"/>
</dbReference>
<sequence length="105" mass="12101">MDIKAGVLNKDEAEKLERIAYILKTVAHPLRLGIVHLLEKYPRLSVGEICEMLDSEQSLTSHHLQNMRLKGLLSVKREGRSMYYSLKERDVSLIIECLENCQCNM</sequence>
<keyword evidence="2" id="KW-0238">DNA-binding</keyword>
<keyword evidence="1" id="KW-0805">Transcription regulation</keyword>
<evidence type="ECO:0000256" key="3">
    <source>
        <dbReference type="ARBA" id="ARBA00023163"/>
    </source>
</evidence>
<comment type="caution">
    <text evidence="5">The sequence shown here is derived from an EMBL/GenBank/DDBJ whole genome shotgun (WGS) entry which is preliminary data.</text>
</comment>
<dbReference type="GO" id="GO:0003700">
    <property type="term" value="F:DNA-binding transcription factor activity"/>
    <property type="evidence" value="ECO:0007669"/>
    <property type="project" value="InterPro"/>
</dbReference>
<dbReference type="OrthoDB" id="9802016at2"/>
<dbReference type="InterPro" id="IPR001845">
    <property type="entry name" value="HTH_ArsR_DNA-bd_dom"/>
</dbReference>
<dbReference type="PANTHER" id="PTHR43132:SF2">
    <property type="entry name" value="ARSENICAL RESISTANCE OPERON REPRESSOR ARSR-RELATED"/>
    <property type="match status" value="1"/>
</dbReference>
<dbReference type="EMBL" id="PDUD01000032">
    <property type="protein sequence ID" value="PHN03397.1"/>
    <property type="molecule type" value="Genomic_DNA"/>
</dbReference>
<dbReference type="InterPro" id="IPR051011">
    <property type="entry name" value="Metal_resp_trans_reg"/>
</dbReference>
<evidence type="ECO:0000313" key="5">
    <source>
        <dbReference type="EMBL" id="PHN03397.1"/>
    </source>
</evidence>
<dbReference type="PROSITE" id="PS50987">
    <property type="entry name" value="HTH_ARSR_2"/>
    <property type="match status" value="1"/>
</dbReference>
<dbReference type="PANTHER" id="PTHR43132">
    <property type="entry name" value="ARSENICAL RESISTANCE OPERON REPRESSOR ARSR-RELATED"/>
    <property type="match status" value="1"/>
</dbReference>
<dbReference type="NCBIfam" id="NF033788">
    <property type="entry name" value="HTH_metalloreg"/>
    <property type="match status" value="1"/>
</dbReference>
<evidence type="ECO:0000256" key="1">
    <source>
        <dbReference type="ARBA" id="ARBA00023015"/>
    </source>
</evidence>
<protein>
    <submittedName>
        <fullName evidence="5">Transcriptional regulator</fullName>
    </submittedName>
</protein>
<dbReference type="PRINTS" id="PR00778">
    <property type="entry name" value="HTHARSR"/>
</dbReference>
<evidence type="ECO:0000256" key="2">
    <source>
        <dbReference type="ARBA" id="ARBA00023125"/>
    </source>
</evidence>
<gene>
    <name evidence="5" type="ORF">CRP01_27320</name>
</gene>
<dbReference type="Proteomes" id="UP000223913">
    <property type="component" value="Unassembled WGS sequence"/>
</dbReference>
<organism evidence="5 6">
    <name type="scientific">Flavilitoribacter nigricans (strain ATCC 23147 / DSM 23189 / NBRC 102662 / NCIMB 1420 / SS-2)</name>
    <name type="common">Lewinella nigricans</name>
    <dbReference type="NCBI Taxonomy" id="1122177"/>
    <lineage>
        <taxon>Bacteria</taxon>
        <taxon>Pseudomonadati</taxon>
        <taxon>Bacteroidota</taxon>
        <taxon>Saprospiria</taxon>
        <taxon>Saprospirales</taxon>
        <taxon>Lewinellaceae</taxon>
        <taxon>Flavilitoribacter</taxon>
    </lineage>
</organism>
<dbReference type="Pfam" id="PF01022">
    <property type="entry name" value="HTH_5"/>
    <property type="match status" value="1"/>
</dbReference>
<dbReference type="CDD" id="cd00090">
    <property type="entry name" value="HTH_ARSR"/>
    <property type="match status" value="1"/>
</dbReference>
<feature type="domain" description="HTH arsR-type" evidence="4">
    <location>
        <begin position="11"/>
        <end position="105"/>
    </location>
</feature>
<proteinExistence type="predicted"/>
<dbReference type="GO" id="GO:0003677">
    <property type="term" value="F:DNA binding"/>
    <property type="evidence" value="ECO:0007669"/>
    <property type="project" value="UniProtKB-KW"/>
</dbReference>
<reference evidence="5 6" key="1">
    <citation type="submission" date="2017-10" db="EMBL/GenBank/DDBJ databases">
        <title>The draft genome sequence of Lewinella nigricans NBRC 102662.</title>
        <authorList>
            <person name="Wang K."/>
        </authorList>
    </citation>
    <scope>NUCLEOTIDE SEQUENCE [LARGE SCALE GENOMIC DNA]</scope>
    <source>
        <strain evidence="5 6">NBRC 102662</strain>
    </source>
</reference>
<keyword evidence="3" id="KW-0804">Transcription</keyword>
<dbReference type="RefSeq" id="WP_099153292.1">
    <property type="nucleotide sequence ID" value="NZ_PDUD01000032.1"/>
</dbReference>